<dbReference type="Proteomes" id="UP001164929">
    <property type="component" value="Chromosome 12"/>
</dbReference>
<evidence type="ECO:0000313" key="2">
    <source>
        <dbReference type="Proteomes" id="UP001164929"/>
    </source>
</evidence>
<organism evidence="1 2">
    <name type="scientific">Populus alba x Populus x berolinensis</name>
    <dbReference type="NCBI Taxonomy" id="444605"/>
    <lineage>
        <taxon>Eukaryota</taxon>
        <taxon>Viridiplantae</taxon>
        <taxon>Streptophyta</taxon>
        <taxon>Embryophyta</taxon>
        <taxon>Tracheophyta</taxon>
        <taxon>Spermatophyta</taxon>
        <taxon>Magnoliopsida</taxon>
        <taxon>eudicotyledons</taxon>
        <taxon>Gunneridae</taxon>
        <taxon>Pentapetalae</taxon>
        <taxon>rosids</taxon>
        <taxon>fabids</taxon>
        <taxon>Malpighiales</taxon>
        <taxon>Salicaceae</taxon>
        <taxon>Saliceae</taxon>
        <taxon>Populus</taxon>
    </lineage>
</organism>
<reference evidence="1" key="1">
    <citation type="journal article" date="2023" name="Mol. Ecol. Resour.">
        <title>Chromosome-level genome assembly of a triploid poplar Populus alba 'Berolinensis'.</title>
        <authorList>
            <person name="Chen S."/>
            <person name="Yu Y."/>
            <person name="Wang X."/>
            <person name="Wang S."/>
            <person name="Zhang T."/>
            <person name="Zhou Y."/>
            <person name="He R."/>
            <person name="Meng N."/>
            <person name="Wang Y."/>
            <person name="Liu W."/>
            <person name="Liu Z."/>
            <person name="Liu J."/>
            <person name="Guo Q."/>
            <person name="Huang H."/>
            <person name="Sederoff R.R."/>
            <person name="Wang G."/>
            <person name="Qu G."/>
            <person name="Chen S."/>
        </authorList>
    </citation>
    <scope>NUCLEOTIDE SEQUENCE</scope>
    <source>
        <strain evidence="1">SC-2020</strain>
    </source>
</reference>
<keyword evidence="2" id="KW-1185">Reference proteome</keyword>
<gene>
    <name evidence="1" type="ORF">NC653_029531</name>
</gene>
<dbReference type="AlphaFoldDB" id="A0AAD6M555"/>
<dbReference type="EMBL" id="JAQIZT010000012">
    <property type="protein sequence ID" value="KAJ6977657.1"/>
    <property type="molecule type" value="Genomic_DNA"/>
</dbReference>
<evidence type="ECO:0000313" key="1">
    <source>
        <dbReference type="EMBL" id="KAJ6977657.1"/>
    </source>
</evidence>
<proteinExistence type="predicted"/>
<protein>
    <submittedName>
        <fullName evidence="1">Uncharacterized protein</fullName>
    </submittedName>
</protein>
<name>A0AAD6M555_9ROSI</name>
<sequence>MISRETNSLAAPKRLRLGFVWIVSINAMCSCKQGSSRGSLNGSSPLATWDLLYEVAGEV</sequence>
<dbReference type="PROSITE" id="PS51257">
    <property type="entry name" value="PROKAR_LIPOPROTEIN"/>
    <property type="match status" value="1"/>
</dbReference>
<accession>A0AAD6M555</accession>
<comment type="caution">
    <text evidence="1">The sequence shown here is derived from an EMBL/GenBank/DDBJ whole genome shotgun (WGS) entry which is preliminary data.</text>
</comment>